<evidence type="ECO:0000313" key="1">
    <source>
        <dbReference type="EMBL" id="BCU02990.1"/>
    </source>
</evidence>
<dbReference type="Proteomes" id="UP001253637">
    <property type="component" value="Segment"/>
</dbReference>
<accession>A0A811BNW5</accession>
<protein>
    <submittedName>
        <fullName evidence="1">Uncharacterized protein</fullName>
    </submittedName>
</protein>
<reference evidence="1" key="1">
    <citation type="submission" date="2021-04" db="EMBL/GenBank/DDBJ databases">
        <title>Draft Genome Sequence of Pandoravirus japonicus, Isolated from the Sabaishi River of Niigata, Japan.</title>
        <authorList>
            <person name="Hosokawa N."/>
            <person name="Takahashi H."/>
            <person name="Aoki K."/>
            <person name="Takemura M."/>
        </authorList>
    </citation>
    <scope>NUCLEOTIDE SEQUENCE</scope>
</reference>
<organism evidence="1 2">
    <name type="scientific">Pandoravirus japonicus</name>
    <dbReference type="NCBI Taxonomy" id="2823154"/>
    <lineage>
        <taxon>Viruses</taxon>
        <taxon>Pandoravirus</taxon>
    </lineage>
</organism>
<evidence type="ECO:0000313" key="2">
    <source>
        <dbReference type="Proteomes" id="UP001253637"/>
    </source>
</evidence>
<sequence length="69" mass="7318">MLFIDSCQASSRMRSGVASSMASKGRASVMSCGSNSDSLSKTADDGALPFDFCSMRIDEDTRPEATTEL</sequence>
<proteinExistence type="predicted"/>
<dbReference type="EMBL" id="LC625835">
    <property type="protein sequence ID" value="BCU02990.1"/>
    <property type="molecule type" value="Genomic_DNA"/>
</dbReference>
<name>A0A811BNW5_9VIRU</name>